<evidence type="ECO:0000259" key="1">
    <source>
        <dbReference type="Pfam" id="PF00561"/>
    </source>
</evidence>
<dbReference type="EMBL" id="SRLE01000001">
    <property type="protein sequence ID" value="TGD76139.1"/>
    <property type="molecule type" value="Genomic_DNA"/>
</dbReference>
<proteinExistence type="predicted"/>
<dbReference type="OrthoDB" id="6251202at2"/>
<dbReference type="Gene3D" id="3.40.50.1820">
    <property type="entry name" value="alpha/beta hydrolase"/>
    <property type="match status" value="1"/>
</dbReference>
<accession>A0A4Z0M9E4</accession>
<feature type="domain" description="AB hydrolase-1" evidence="1">
    <location>
        <begin position="43"/>
        <end position="268"/>
    </location>
</feature>
<name>A0A4Z0M9E4_9GAMM</name>
<evidence type="ECO:0000313" key="2">
    <source>
        <dbReference type="EMBL" id="TGD76139.1"/>
    </source>
</evidence>
<dbReference type="GO" id="GO:0016787">
    <property type="term" value="F:hydrolase activity"/>
    <property type="evidence" value="ECO:0007669"/>
    <property type="project" value="UniProtKB-KW"/>
</dbReference>
<sequence>MSTSTPAGSDPQALVADFERRAQRAETPCGDGAMVWRRWGQGPPLLLAHGAQGSWTHWIRNIEALAAHYSVWAVDLPGYGDSALPAEPTHRAISAALDAGLRQLLGAPRPLKVVGFSFGGVACAHLAAYYPEWVGQLLLVGTGGLDTPRGEVELRGMRGLDDDARREVNRHNLLQLMLHHPPSVDELALYLQAKNGAASRLNPIDLVLPDKLLRILPSIAAPVDAIWGEHDRPHPDPAAQEAVLRAQFPALRFRVIADAGHWAMYERPAAFDAVLAGLLDEK</sequence>
<dbReference type="PANTHER" id="PTHR43798:SF33">
    <property type="entry name" value="HYDROLASE, PUTATIVE (AFU_ORTHOLOGUE AFUA_2G14860)-RELATED"/>
    <property type="match status" value="1"/>
</dbReference>
<protein>
    <submittedName>
        <fullName evidence="2">Alpha/beta hydrolase</fullName>
    </submittedName>
</protein>
<dbReference type="Pfam" id="PF00561">
    <property type="entry name" value="Abhydrolase_1"/>
    <property type="match status" value="1"/>
</dbReference>
<comment type="caution">
    <text evidence="2">The sequence shown here is derived from an EMBL/GenBank/DDBJ whole genome shotgun (WGS) entry which is preliminary data.</text>
</comment>
<dbReference type="InterPro" id="IPR000073">
    <property type="entry name" value="AB_hydrolase_1"/>
</dbReference>
<dbReference type="GO" id="GO:0016020">
    <property type="term" value="C:membrane"/>
    <property type="evidence" value="ECO:0007669"/>
    <property type="project" value="TreeGrafter"/>
</dbReference>
<dbReference type="SUPFAM" id="SSF53474">
    <property type="entry name" value="alpha/beta-Hydrolases"/>
    <property type="match status" value="1"/>
</dbReference>
<dbReference type="PANTHER" id="PTHR43798">
    <property type="entry name" value="MONOACYLGLYCEROL LIPASE"/>
    <property type="match status" value="1"/>
</dbReference>
<evidence type="ECO:0000313" key="3">
    <source>
        <dbReference type="Proteomes" id="UP000298050"/>
    </source>
</evidence>
<dbReference type="RefSeq" id="WP_135440716.1">
    <property type="nucleotide sequence ID" value="NZ_SRLE01000001.1"/>
</dbReference>
<keyword evidence="3" id="KW-1185">Reference proteome</keyword>
<organism evidence="2 3">
    <name type="scientific">Mangrovimicrobium sediminis</name>
    <dbReference type="NCBI Taxonomy" id="2562682"/>
    <lineage>
        <taxon>Bacteria</taxon>
        <taxon>Pseudomonadati</taxon>
        <taxon>Pseudomonadota</taxon>
        <taxon>Gammaproteobacteria</taxon>
        <taxon>Cellvibrionales</taxon>
        <taxon>Halieaceae</taxon>
        <taxon>Mangrovimicrobium</taxon>
    </lineage>
</organism>
<dbReference type="InterPro" id="IPR050266">
    <property type="entry name" value="AB_hydrolase_sf"/>
</dbReference>
<dbReference type="InterPro" id="IPR029058">
    <property type="entry name" value="AB_hydrolase_fold"/>
</dbReference>
<keyword evidence="2" id="KW-0378">Hydrolase</keyword>
<dbReference type="Proteomes" id="UP000298050">
    <property type="component" value="Unassembled WGS sequence"/>
</dbReference>
<dbReference type="AlphaFoldDB" id="A0A4Z0M9E4"/>
<dbReference type="PRINTS" id="PR00111">
    <property type="entry name" value="ABHYDROLASE"/>
</dbReference>
<gene>
    <name evidence="2" type="ORF">E4634_00905</name>
</gene>
<reference evidence="2 3" key="1">
    <citation type="submission" date="2019-04" db="EMBL/GenBank/DDBJ databases">
        <title>Taxonomy of novel Haliea sp. from mangrove soil of West Coast of India.</title>
        <authorList>
            <person name="Verma A."/>
            <person name="Kumar P."/>
            <person name="Krishnamurthi S."/>
        </authorList>
    </citation>
    <scope>NUCLEOTIDE SEQUENCE [LARGE SCALE GENOMIC DNA]</scope>
    <source>
        <strain evidence="2 3">SAOS-164</strain>
    </source>
</reference>